<dbReference type="Proteomes" id="UP001223712">
    <property type="component" value="Unassembled WGS sequence"/>
</dbReference>
<dbReference type="Pfam" id="PF02190">
    <property type="entry name" value="LON_substr_bdg"/>
    <property type="match status" value="1"/>
</dbReference>
<dbReference type="EMBL" id="JAUFQY010000002">
    <property type="protein sequence ID" value="MDN3702639.1"/>
    <property type="molecule type" value="Genomic_DNA"/>
</dbReference>
<reference evidence="3" key="1">
    <citation type="journal article" date="2019" name="Int. J. Syst. Evol. Microbiol.">
        <title>The Global Catalogue of Microorganisms (GCM) 10K type strain sequencing project: providing services to taxonomists for standard genome sequencing and annotation.</title>
        <authorList>
            <consortium name="The Broad Institute Genomics Platform"/>
            <consortium name="The Broad Institute Genome Sequencing Center for Infectious Disease"/>
            <person name="Wu L."/>
            <person name="Ma J."/>
        </authorList>
    </citation>
    <scope>NUCLEOTIDE SEQUENCE [LARGE SCALE GENOMIC DNA]</scope>
    <source>
        <strain evidence="3">CECT 7226</strain>
    </source>
</reference>
<comment type="caution">
    <text evidence="2">The sequence shown here is derived from an EMBL/GenBank/DDBJ whole genome shotgun (WGS) entry which is preliminary data.</text>
</comment>
<accession>A0ABT8CMB8</accession>
<organism evidence="2 3">
    <name type="scientific">Vibrio artabrorum</name>
    <dbReference type="NCBI Taxonomy" id="446374"/>
    <lineage>
        <taxon>Bacteria</taxon>
        <taxon>Pseudomonadati</taxon>
        <taxon>Pseudomonadota</taxon>
        <taxon>Gammaproteobacteria</taxon>
        <taxon>Vibrionales</taxon>
        <taxon>Vibrionaceae</taxon>
        <taxon>Vibrio</taxon>
    </lineage>
</organism>
<dbReference type="Gene3D" id="2.30.130.40">
    <property type="entry name" value="LON domain-like"/>
    <property type="match status" value="1"/>
</dbReference>
<name>A0ABT8CMB8_9VIBR</name>
<sequence length="206" mass="23425">MSNSPRKCTWTKTESGTPIASSHELAVFPLPIFLLPGGRQRLRIFEPKYLAMVANAAQGEGFILATQHNTRSEQLSDWGTKVSIVDFNMADDHILEIDVEGQELVQLHSSYRSQDGLIKSSFSAQPHWPQLHYKVPKVFAAFLVQLFRDHDAIRKLYPTPNFENSQWICARLLEMMPIPLEKKTEFTKPTSFPSLVPFLNQIITGQ</sequence>
<proteinExistence type="predicted"/>
<dbReference type="InterPro" id="IPR046336">
    <property type="entry name" value="Lon_prtase_N_sf"/>
</dbReference>
<evidence type="ECO:0000313" key="3">
    <source>
        <dbReference type="Proteomes" id="UP001223712"/>
    </source>
</evidence>
<keyword evidence="3" id="KW-1185">Reference proteome</keyword>
<dbReference type="InterPro" id="IPR015947">
    <property type="entry name" value="PUA-like_sf"/>
</dbReference>
<dbReference type="InterPro" id="IPR003111">
    <property type="entry name" value="Lon_prtase_N"/>
</dbReference>
<evidence type="ECO:0000259" key="1">
    <source>
        <dbReference type="Pfam" id="PF02190"/>
    </source>
</evidence>
<dbReference type="SUPFAM" id="SSF88697">
    <property type="entry name" value="PUA domain-like"/>
    <property type="match status" value="1"/>
</dbReference>
<gene>
    <name evidence="2" type="ORF">QWY96_20085</name>
</gene>
<feature type="domain" description="Lon N-terminal" evidence="1">
    <location>
        <begin position="24"/>
        <end position="122"/>
    </location>
</feature>
<evidence type="ECO:0000313" key="2">
    <source>
        <dbReference type="EMBL" id="MDN3702639.1"/>
    </source>
</evidence>
<protein>
    <recommendedName>
        <fullName evidence="1">Lon N-terminal domain-containing protein</fullName>
    </recommendedName>
</protein>
<dbReference type="RefSeq" id="WP_261840427.1">
    <property type="nucleotide sequence ID" value="NZ_AP025459.1"/>
</dbReference>